<dbReference type="Gene3D" id="3.80.10.10">
    <property type="entry name" value="Ribonuclease Inhibitor"/>
    <property type="match status" value="1"/>
</dbReference>
<dbReference type="AlphaFoldDB" id="A0A6A6EG86"/>
<dbReference type="Proteomes" id="UP000800200">
    <property type="component" value="Unassembled WGS sequence"/>
</dbReference>
<feature type="region of interest" description="Disordered" evidence="1">
    <location>
        <begin position="51"/>
        <end position="75"/>
    </location>
</feature>
<evidence type="ECO:0000256" key="1">
    <source>
        <dbReference type="SAM" id="MobiDB-lite"/>
    </source>
</evidence>
<keyword evidence="3" id="KW-1185">Reference proteome</keyword>
<reference evidence="2" key="1">
    <citation type="journal article" date="2020" name="Stud. Mycol.">
        <title>101 Dothideomycetes genomes: a test case for predicting lifestyles and emergence of pathogens.</title>
        <authorList>
            <person name="Haridas S."/>
            <person name="Albert R."/>
            <person name="Binder M."/>
            <person name="Bloem J."/>
            <person name="Labutti K."/>
            <person name="Salamov A."/>
            <person name="Andreopoulos B."/>
            <person name="Baker S."/>
            <person name="Barry K."/>
            <person name="Bills G."/>
            <person name="Bluhm B."/>
            <person name="Cannon C."/>
            <person name="Castanera R."/>
            <person name="Culley D."/>
            <person name="Daum C."/>
            <person name="Ezra D."/>
            <person name="Gonzalez J."/>
            <person name="Henrissat B."/>
            <person name="Kuo A."/>
            <person name="Liang C."/>
            <person name="Lipzen A."/>
            <person name="Lutzoni F."/>
            <person name="Magnuson J."/>
            <person name="Mondo S."/>
            <person name="Nolan M."/>
            <person name="Ohm R."/>
            <person name="Pangilinan J."/>
            <person name="Park H.-J."/>
            <person name="Ramirez L."/>
            <person name="Alfaro M."/>
            <person name="Sun H."/>
            <person name="Tritt A."/>
            <person name="Yoshinaga Y."/>
            <person name="Zwiers L.-H."/>
            <person name="Turgeon B."/>
            <person name="Goodwin S."/>
            <person name="Spatafora J."/>
            <person name="Crous P."/>
            <person name="Grigoriev I."/>
        </authorList>
    </citation>
    <scope>NUCLEOTIDE SEQUENCE</scope>
    <source>
        <strain evidence="2">CBS 207.26</strain>
    </source>
</reference>
<dbReference type="SUPFAM" id="SSF52047">
    <property type="entry name" value="RNI-like"/>
    <property type="match status" value="1"/>
</dbReference>
<dbReference type="OrthoDB" id="3210378at2759"/>
<proteinExistence type="predicted"/>
<organism evidence="2 3">
    <name type="scientific">Zopfia rhizophila CBS 207.26</name>
    <dbReference type="NCBI Taxonomy" id="1314779"/>
    <lineage>
        <taxon>Eukaryota</taxon>
        <taxon>Fungi</taxon>
        <taxon>Dikarya</taxon>
        <taxon>Ascomycota</taxon>
        <taxon>Pezizomycotina</taxon>
        <taxon>Dothideomycetes</taxon>
        <taxon>Dothideomycetes incertae sedis</taxon>
        <taxon>Zopfiaceae</taxon>
        <taxon>Zopfia</taxon>
    </lineage>
</organism>
<dbReference type="InterPro" id="IPR032675">
    <property type="entry name" value="LRR_dom_sf"/>
</dbReference>
<name>A0A6A6EG86_9PEZI</name>
<dbReference type="EMBL" id="ML994617">
    <property type="protein sequence ID" value="KAF2191067.1"/>
    <property type="molecule type" value="Genomic_DNA"/>
</dbReference>
<feature type="compositionally biased region" description="Low complexity" evidence="1">
    <location>
        <begin position="56"/>
        <end position="69"/>
    </location>
</feature>
<protein>
    <recommendedName>
        <fullName evidence="4">F-box domain-containing protein</fullName>
    </recommendedName>
</protein>
<gene>
    <name evidence="2" type="ORF">K469DRAFT_746509</name>
</gene>
<sequence>MLRLLSPQRDTLLAVDSTGVHEAPRPCTASQIESRNSISLVASSRYTSHSTDSALSRRSSVTTYSSQSSGNNLEVPHLTKTPWELERHKRSSRWHRSKPAEYVFPAHVFKTLPREVYDCIVEQLEYLYLGQNQSCPSCYMKDLCNLALTSRAWDRAATAQLYRKVWVLTNEDHPKMPKLKIKETGRLKLLRRTLRERQALARCVRELHMSDIQSLYQNAGIEKEEIVNLVASVVIACPNLERVVGFHIPYTHTFDRLSHALSTRRYLKERIWLLSEDTDLESDEEEEDDPSNIYYHAATDPTERFLDLNSNHPSLTTLVLHQHSSHSSVQLTFRALIGTFRQYPSLRHLSISNLPSTSFTNLALNSLPPNLESLRLENLRGVNDKGLQRFATSHLSTSLKSLTLINLEISNLVTISNFLSSHLGCLKRFSLSQHKTPTLPSDAPIPTFHSITLTYIHWEIRSQAGPPPALFPPFPCHNSTLTFPFSNSEPISCLATSLLSTSIKSSLFPSLFKIRAPHDPQGLLQALCRPKATALLPSDAALLTSPPRPSTSPSNTDPLSSFMFPEPSGAVPLRSHRIDSACYVPPSPKSSLDTPIITATTPAQSRLAAQSRILAARKVPFMVIKVTNPKGIDLVTKTIYGFLGTLDSKIEYEMRPDRNRVRGEEDGEGEERRESDWITGIGDVVGEWEVVGSGRMEGCGHFGGRGGGVGVRQMF</sequence>
<evidence type="ECO:0008006" key="4">
    <source>
        <dbReference type="Google" id="ProtNLM"/>
    </source>
</evidence>
<evidence type="ECO:0000313" key="2">
    <source>
        <dbReference type="EMBL" id="KAF2191067.1"/>
    </source>
</evidence>
<accession>A0A6A6EG86</accession>
<evidence type="ECO:0000313" key="3">
    <source>
        <dbReference type="Proteomes" id="UP000800200"/>
    </source>
</evidence>